<feature type="domain" description="NR LBD" evidence="10">
    <location>
        <begin position="138"/>
        <end position="375"/>
    </location>
</feature>
<evidence type="ECO:0000256" key="8">
    <source>
        <dbReference type="ARBA" id="ARBA00023242"/>
    </source>
</evidence>
<evidence type="ECO:0000256" key="5">
    <source>
        <dbReference type="ARBA" id="ARBA00023125"/>
    </source>
</evidence>
<dbReference type="AlphaFoldDB" id="A0A815DPP6"/>
<dbReference type="GO" id="GO:0000122">
    <property type="term" value="P:negative regulation of transcription by RNA polymerase II"/>
    <property type="evidence" value="ECO:0007669"/>
    <property type="project" value="TreeGrafter"/>
</dbReference>
<dbReference type="PROSITE" id="PS51030">
    <property type="entry name" value="NUCLEAR_REC_DBD_2"/>
    <property type="match status" value="1"/>
</dbReference>
<keyword evidence="7" id="KW-0675">Receptor</keyword>
<evidence type="ECO:0000256" key="4">
    <source>
        <dbReference type="ARBA" id="ARBA00023015"/>
    </source>
</evidence>
<name>A0A815DPP6_ADIRI</name>
<proteinExistence type="predicted"/>
<keyword evidence="8" id="KW-0539">Nucleus</keyword>
<evidence type="ECO:0000256" key="1">
    <source>
        <dbReference type="ARBA" id="ARBA00022723"/>
    </source>
</evidence>
<dbReference type="Proteomes" id="UP000663852">
    <property type="component" value="Unassembled WGS sequence"/>
</dbReference>
<dbReference type="PROSITE" id="PS51843">
    <property type="entry name" value="NR_LBD"/>
    <property type="match status" value="1"/>
</dbReference>
<evidence type="ECO:0000259" key="9">
    <source>
        <dbReference type="PROSITE" id="PS51030"/>
    </source>
</evidence>
<keyword evidence="3" id="KW-0862">Zinc</keyword>
<dbReference type="Gene3D" id="3.30.50.10">
    <property type="entry name" value="Erythroid Transcription Factor GATA-1, subunit A"/>
    <property type="match status" value="1"/>
</dbReference>
<dbReference type="SUPFAM" id="SSF57716">
    <property type="entry name" value="Glucocorticoid receptor-like (DNA-binding domain)"/>
    <property type="match status" value="1"/>
</dbReference>
<evidence type="ECO:0000256" key="6">
    <source>
        <dbReference type="ARBA" id="ARBA00023163"/>
    </source>
</evidence>
<dbReference type="InterPro" id="IPR000536">
    <property type="entry name" value="Nucl_hrmn_rcpt_lig-bd"/>
</dbReference>
<evidence type="ECO:0000313" key="11">
    <source>
        <dbReference type="EMBL" id="CAF1296509.1"/>
    </source>
</evidence>
<dbReference type="InterPro" id="IPR001628">
    <property type="entry name" value="Znf_hrmn_rcpt"/>
</dbReference>
<evidence type="ECO:0000256" key="3">
    <source>
        <dbReference type="ARBA" id="ARBA00022833"/>
    </source>
</evidence>
<evidence type="ECO:0000259" key="10">
    <source>
        <dbReference type="PROSITE" id="PS51843"/>
    </source>
</evidence>
<dbReference type="Gene3D" id="1.10.565.10">
    <property type="entry name" value="Retinoid X Receptor"/>
    <property type="match status" value="1"/>
</dbReference>
<dbReference type="PANTHER" id="PTHR24082:SF283">
    <property type="entry name" value="NUCLEAR HORMONE RECEPTOR HR96"/>
    <property type="match status" value="1"/>
</dbReference>
<keyword evidence="4" id="KW-0805">Transcription regulation</keyword>
<keyword evidence="1" id="KW-0479">Metal-binding</keyword>
<dbReference type="SMART" id="SM00399">
    <property type="entry name" value="ZnF_C4"/>
    <property type="match status" value="1"/>
</dbReference>
<dbReference type="Pfam" id="PF00105">
    <property type="entry name" value="zf-C4"/>
    <property type="match status" value="1"/>
</dbReference>
<keyword evidence="6" id="KW-0804">Transcription</keyword>
<dbReference type="GO" id="GO:0008270">
    <property type="term" value="F:zinc ion binding"/>
    <property type="evidence" value="ECO:0007669"/>
    <property type="project" value="UniProtKB-KW"/>
</dbReference>
<dbReference type="PRINTS" id="PR00047">
    <property type="entry name" value="STROIDFINGER"/>
</dbReference>
<dbReference type="OrthoDB" id="5793246at2759"/>
<dbReference type="GO" id="GO:0004879">
    <property type="term" value="F:nuclear receptor activity"/>
    <property type="evidence" value="ECO:0007669"/>
    <property type="project" value="TreeGrafter"/>
</dbReference>
<dbReference type="InterPro" id="IPR050234">
    <property type="entry name" value="Nuclear_hormone_rcpt_NR1"/>
</dbReference>
<comment type="caution">
    <text evidence="11">The sequence shown here is derived from an EMBL/GenBank/DDBJ whole genome shotgun (WGS) entry which is preliminary data.</text>
</comment>
<dbReference type="SUPFAM" id="SSF48508">
    <property type="entry name" value="Nuclear receptor ligand-binding domain"/>
    <property type="match status" value="2"/>
</dbReference>
<evidence type="ECO:0008006" key="13">
    <source>
        <dbReference type="Google" id="ProtNLM"/>
    </source>
</evidence>
<dbReference type="GO" id="GO:0000978">
    <property type="term" value="F:RNA polymerase II cis-regulatory region sequence-specific DNA binding"/>
    <property type="evidence" value="ECO:0007669"/>
    <property type="project" value="TreeGrafter"/>
</dbReference>
<feature type="domain" description="Nuclear receptor" evidence="9">
    <location>
        <begin position="16"/>
        <end position="93"/>
    </location>
</feature>
<evidence type="ECO:0000313" key="12">
    <source>
        <dbReference type="Proteomes" id="UP000663852"/>
    </source>
</evidence>
<gene>
    <name evidence="11" type="ORF">EDS130_LOCUS30374</name>
</gene>
<dbReference type="InterPro" id="IPR013088">
    <property type="entry name" value="Znf_NHR/GATA"/>
</dbReference>
<dbReference type="GO" id="GO:0030154">
    <property type="term" value="P:cell differentiation"/>
    <property type="evidence" value="ECO:0007669"/>
    <property type="project" value="TreeGrafter"/>
</dbReference>
<dbReference type="InterPro" id="IPR035500">
    <property type="entry name" value="NHR-like_dom_sf"/>
</dbReference>
<accession>A0A815DPP6</accession>
<keyword evidence="5" id="KW-0238">DNA-binding</keyword>
<organism evidence="11 12">
    <name type="scientific">Adineta ricciae</name>
    <name type="common">Rotifer</name>
    <dbReference type="NCBI Taxonomy" id="249248"/>
    <lineage>
        <taxon>Eukaryota</taxon>
        <taxon>Metazoa</taxon>
        <taxon>Spiralia</taxon>
        <taxon>Gnathifera</taxon>
        <taxon>Rotifera</taxon>
        <taxon>Eurotatoria</taxon>
        <taxon>Bdelloidea</taxon>
        <taxon>Adinetida</taxon>
        <taxon>Adinetidae</taxon>
        <taxon>Adineta</taxon>
    </lineage>
</organism>
<dbReference type="PANTHER" id="PTHR24082">
    <property type="entry name" value="NUCLEAR HORMONE RECEPTOR"/>
    <property type="match status" value="1"/>
</dbReference>
<evidence type="ECO:0000256" key="7">
    <source>
        <dbReference type="ARBA" id="ARBA00023170"/>
    </source>
</evidence>
<reference evidence="11" key="1">
    <citation type="submission" date="2021-02" db="EMBL/GenBank/DDBJ databases">
        <authorList>
            <person name="Nowell W R."/>
        </authorList>
    </citation>
    <scope>NUCLEOTIDE SEQUENCE</scope>
</reference>
<evidence type="ECO:0000256" key="2">
    <source>
        <dbReference type="ARBA" id="ARBA00022771"/>
    </source>
</evidence>
<keyword evidence="2" id="KW-0863">Zinc-finger</keyword>
<sequence>MDKKKSVGKMKRRRDDLYCVVCEGSASCHNFGQISCHSCKEFFRRNARTSLEKLKCVNGETNCQIRFDMKSKCQRCRLIKCFQSGMRKDHLSTPEEKLSKQKRIEENRSIRLTKVNHENTSSILTDIDQFCLLQISNAYQTSIESIPSASSVISFDLLANKALSFTTVTEIDKISAMKLINFIRLIPEFESLNEEDRITLVKSNLVTLLIVRDLLLFDRQHQIVYDDNIHMTKQSEREKFAQCVKSLCILFYGYEEMQIYFSCLSNIIDIFDKDPLIIQLLLIILLFERGLSINNEQISILFDGKRIFDVYSQYVELLFRYLIHRSSFTKAICKMLHIVESIFQIHNHAQRYQQLFQSKNDYYFIDPLLKSLFQIK</sequence>
<protein>
    <recommendedName>
        <fullName evidence="13">Nuclear receptor domain-containing protein</fullName>
    </recommendedName>
</protein>
<dbReference type="GO" id="GO:0045944">
    <property type="term" value="P:positive regulation of transcription by RNA polymerase II"/>
    <property type="evidence" value="ECO:0007669"/>
    <property type="project" value="TreeGrafter"/>
</dbReference>
<dbReference type="EMBL" id="CAJNOJ010000212">
    <property type="protein sequence ID" value="CAF1296509.1"/>
    <property type="molecule type" value="Genomic_DNA"/>
</dbReference>